<dbReference type="PROSITE" id="PS51295">
    <property type="entry name" value="CRM"/>
    <property type="match status" value="1"/>
</dbReference>
<feature type="domain" description="CRM" evidence="3">
    <location>
        <begin position="1"/>
        <end position="97"/>
    </location>
</feature>
<gene>
    <name evidence="4" type="primary">yhbY</name>
    <name evidence="4" type="ORF">ENJ12_01065</name>
</gene>
<reference evidence="4" key="1">
    <citation type="journal article" date="2020" name="mSystems">
        <title>Genome- and Community-Level Interaction Insights into Carbon Utilization and Element Cycling Functions of Hydrothermarchaeota in Hydrothermal Sediment.</title>
        <authorList>
            <person name="Zhou Z."/>
            <person name="Liu Y."/>
            <person name="Xu W."/>
            <person name="Pan J."/>
            <person name="Luo Z.H."/>
            <person name="Li M."/>
        </authorList>
    </citation>
    <scope>NUCLEOTIDE SEQUENCE [LARGE SCALE GENOMIC DNA]</scope>
    <source>
        <strain evidence="4">HyVt-458</strain>
    </source>
</reference>
<proteinExistence type="predicted"/>
<evidence type="ECO:0000256" key="2">
    <source>
        <dbReference type="PROSITE-ProRule" id="PRU00626"/>
    </source>
</evidence>
<dbReference type="PANTHER" id="PTHR40065:SF3">
    <property type="entry name" value="RNA-BINDING PROTEIN YHBY"/>
    <property type="match status" value="1"/>
</dbReference>
<accession>A0A831W9D6</accession>
<dbReference type="Proteomes" id="UP000886339">
    <property type="component" value="Unassembled WGS sequence"/>
</dbReference>
<keyword evidence="1 2" id="KW-0694">RNA-binding</keyword>
<dbReference type="PANTHER" id="PTHR40065">
    <property type="entry name" value="RNA-BINDING PROTEIN YHBY"/>
    <property type="match status" value="1"/>
</dbReference>
<dbReference type="InterPro" id="IPR017924">
    <property type="entry name" value="RNA-binding_YhbY"/>
</dbReference>
<dbReference type="SMART" id="SM01103">
    <property type="entry name" value="CRS1_YhbY"/>
    <property type="match status" value="1"/>
</dbReference>
<protein>
    <submittedName>
        <fullName evidence="4">Ribosome assembly RNA-binding protein YhbY</fullName>
    </submittedName>
</protein>
<organism evidence="4">
    <name type="scientific">Thiolapillus brandeum</name>
    <dbReference type="NCBI Taxonomy" id="1076588"/>
    <lineage>
        <taxon>Bacteria</taxon>
        <taxon>Pseudomonadati</taxon>
        <taxon>Pseudomonadota</taxon>
        <taxon>Gammaproteobacteria</taxon>
        <taxon>Chromatiales</taxon>
        <taxon>Sedimenticolaceae</taxon>
        <taxon>Thiolapillus</taxon>
    </lineage>
</organism>
<dbReference type="Gene3D" id="3.30.110.60">
    <property type="entry name" value="YhbY-like"/>
    <property type="match status" value="1"/>
</dbReference>
<name>A0A831W9D6_9GAMM</name>
<dbReference type="SUPFAM" id="SSF75471">
    <property type="entry name" value="YhbY-like"/>
    <property type="match status" value="1"/>
</dbReference>
<dbReference type="NCBIfam" id="TIGR00253">
    <property type="entry name" value="RNA_bind_YhbY"/>
    <property type="match status" value="1"/>
</dbReference>
<dbReference type="InterPro" id="IPR035920">
    <property type="entry name" value="YhbY-like_sf"/>
</dbReference>
<dbReference type="EMBL" id="DRLF01000040">
    <property type="protein sequence ID" value="HEC05417.1"/>
    <property type="molecule type" value="Genomic_DNA"/>
</dbReference>
<dbReference type="AlphaFoldDB" id="A0A831W9D6"/>
<dbReference type="InterPro" id="IPR051925">
    <property type="entry name" value="RNA-binding_domain"/>
</dbReference>
<dbReference type="GO" id="GO:0003723">
    <property type="term" value="F:RNA binding"/>
    <property type="evidence" value="ECO:0007669"/>
    <property type="project" value="UniProtKB-UniRule"/>
</dbReference>
<sequence length="97" mass="10866">MSLSNPQIRHLRGLAHSLKPVVMVGQHGLRESVLEEIGIALDFHELIKIKVSAGDRDERDKIIGNIVDQTGAERVQRIGNMAVLFRRNPKKPKIVLP</sequence>
<dbReference type="Pfam" id="PF01985">
    <property type="entry name" value="CRS1_YhbY"/>
    <property type="match status" value="1"/>
</dbReference>
<evidence type="ECO:0000256" key="1">
    <source>
        <dbReference type="ARBA" id="ARBA00022884"/>
    </source>
</evidence>
<evidence type="ECO:0000259" key="3">
    <source>
        <dbReference type="PROSITE" id="PS51295"/>
    </source>
</evidence>
<evidence type="ECO:0000313" key="4">
    <source>
        <dbReference type="EMBL" id="HEC05417.1"/>
    </source>
</evidence>
<dbReference type="InterPro" id="IPR001890">
    <property type="entry name" value="RNA-binding_CRM"/>
</dbReference>
<comment type="caution">
    <text evidence="4">The sequence shown here is derived from an EMBL/GenBank/DDBJ whole genome shotgun (WGS) entry which is preliminary data.</text>
</comment>